<dbReference type="RefSeq" id="WP_093320546.1">
    <property type="nucleotide sequence ID" value="NZ_FOHV01000017.1"/>
</dbReference>
<dbReference type="PANTHER" id="PTHR12521">
    <property type="entry name" value="PROTEIN C6ORF130"/>
    <property type="match status" value="1"/>
</dbReference>
<dbReference type="EMBL" id="FOHV01000017">
    <property type="protein sequence ID" value="SET32932.1"/>
    <property type="molecule type" value="Genomic_DNA"/>
</dbReference>
<dbReference type="PROSITE" id="PS51154">
    <property type="entry name" value="MACRO"/>
    <property type="match status" value="1"/>
</dbReference>
<dbReference type="InterPro" id="IPR002589">
    <property type="entry name" value="Macro_dom"/>
</dbReference>
<dbReference type="Pfam" id="PF01661">
    <property type="entry name" value="Macro"/>
    <property type="match status" value="1"/>
</dbReference>
<evidence type="ECO:0000313" key="3">
    <source>
        <dbReference type="EMBL" id="SET32932.1"/>
    </source>
</evidence>
<protein>
    <submittedName>
        <fullName evidence="3">O-acetyl-ADP-ribose deacetylase (Regulator of RNase III), contains Macro domain</fullName>
    </submittedName>
</protein>
<organism evidence="3 4">
    <name type="scientific">Thorsellia anophelis DSM 18579</name>
    <dbReference type="NCBI Taxonomy" id="1123402"/>
    <lineage>
        <taxon>Bacteria</taxon>
        <taxon>Pseudomonadati</taxon>
        <taxon>Pseudomonadota</taxon>
        <taxon>Gammaproteobacteria</taxon>
        <taxon>Enterobacterales</taxon>
        <taxon>Thorselliaceae</taxon>
        <taxon>Thorsellia</taxon>
    </lineage>
</organism>
<dbReference type="Proteomes" id="UP000242642">
    <property type="component" value="Unassembled WGS sequence"/>
</dbReference>
<dbReference type="AlphaFoldDB" id="A0A1I0DLF5"/>
<dbReference type="Gene3D" id="3.40.220.10">
    <property type="entry name" value="Leucine Aminopeptidase, subunit E, domain 1"/>
    <property type="match status" value="1"/>
</dbReference>
<dbReference type="GO" id="GO:0140291">
    <property type="term" value="P:peptidyl-glutamate ADP-deribosylation"/>
    <property type="evidence" value="ECO:0007669"/>
    <property type="project" value="TreeGrafter"/>
</dbReference>
<proteinExistence type="predicted"/>
<keyword evidence="4" id="KW-1185">Reference proteome</keyword>
<dbReference type="OrthoDB" id="9780211at2"/>
<dbReference type="STRING" id="1123402.SAMN02583745_02030"/>
<dbReference type="InterPro" id="IPR050892">
    <property type="entry name" value="ADP-ribose_metab_enzymes"/>
</dbReference>
<dbReference type="SUPFAM" id="SSF52949">
    <property type="entry name" value="Macro domain-like"/>
    <property type="match status" value="1"/>
</dbReference>
<reference evidence="4" key="1">
    <citation type="submission" date="2016-10" db="EMBL/GenBank/DDBJ databases">
        <authorList>
            <person name="Varghese N."/>
            <person name="Submissions S."/>
        </authorList>
    </citation>
    <scope>NUCLEOTIDE SEQUENCE [LARGE SCALE GENOMIC DNA]</scope>
    <source>
        <strain evidence="4">DSM 18579</strain>
    </source>
</reference>
<gene>
    <name evidence="3" type="ORF">SAMN02583745_02030</name>
</gene>
<dbReference type="CDD" id="cd02901">
    <property type="entry name" value="Macro_Poa1p-like"/>
    <property type="match status" value="1"/>
</dbReference>
<dbReference type="PANTHER" id="PTHR12521:SF0">
    <property type="entry name" value="ADP-RIBOSE GLYCOHYDROLASE OARD1"/>
    <property type="match status" value="1"/>
</dbReference>
<name>A0A1I0DLF5_9GAMM</name>
<feature type="domain" description="Macro" evidence="2">
    <location>
        <begin position="1"/>
        <end position="157"/>
    </location>
</feature>
<sequence length="157" mass="17859">MIIFKTGNIFTENVEAIVNPVNCVGVMGRGIALQFKQRYTENYKDYVAACNRKEVQPGKMFVHRNKLLINPSFIINFPTKRHWRNQSKIEDIQLGLKDLIKVIGELNIQSVALPALGSGLGGLNWNEVRIEIQKEMSSLPDVEIIVFEPFKTELNNT</sequence>
<dbReference type="SMART" id="SM00506">
    <property type="entry name" value="A1pp"/>
    <property type="match status" value="1"/>
</dbReference>
<accession>A0A1I0DLF5</accession>
<evidence type="ECO:0000313" key="4">
    <source>
        <dbReference type="Proteomes" id="UP000242642"/>
    </source>
</evidence>
<comment type="catalytic activity">
    <reaction evidence="1">
        <text>an N-(ADP-alpha-D-ribosyl)-thymidine in DNA + H2O = a thymidine in DNA + ADP-D-ribose</text>
        <dbReference type="Rhea" id="RHEA:71655"/>
        <dbReference type="Rhea" id="RHEA-COMP:13556"/>
        <dbReference type="Rhea" id="RHEA-COMP:18051"/>
        <dbReference type="ChEBI" id="CHEBI:15377"/>
        <dbReference type="ChEBI" id="CHEBI:57967"/>
        <dbReference type="ChEBI" id="CHEBI:137386"/>
        <dbReference type="ChEBI" id="CHEBI:191199"/>
    </reaction>
    <physiologicalReaction direction="left-to-right" evidence="1">
        <dbReference type="Rhea" id="RHEA:71656"/>
    </physiologicalReaction>
</comment>
<evidence type="ECO:0000256" key="1">
    <source>
        <dbReference type="ARBA" id="ARBA00035885"/>
    </source>
</evidence>
<evidence type="ECO:0000259" key="2">
    <source>
        <dbReference type="PROSITE" id="PS51154"/>
    </source>
</evidence>
<dbReference type="InterPro" id="IPR043472">
    <property type="entry name" value="Macro_dom-like"/>
</dbReference>